<gene>
    <name evidence="2" type="ORF">B0T26DRAFT_734029</name>
</gene>
<dbReference type="EMBL" id="JAUIRO010000009">
    <property type="protein sequence ID" value="KAK0701607.1"/>
    <property type="molecule type" value="Genomic_DNA"/>
</dbReference>
<dbReference type="Proteomes" id="UP001172101">
    <property type="component" value="Unassembled WGS sequence"/>
</dbReference>
<feature type="compositionally biased region" description="Polar residues" evidence="1">
    <location>
        <begin position="95"/>
        <end position="107"/>
    </location>
</feature>
<feature type="region of interest" description="Disordered" evidence="1">
    <location>
        <begin position="95"/>
        <end position="172"/>
    </location>
</feature>
<organism evidence="2 3">
    <name type="scientific">Lasiosphaeria miniovina</name>
    <dbReference type="NCBI Taxonomy" id="1954250"/>
    <lineage>
        <taxon>Eukaryota</taxon>
        <taxon>Fungi</taxon>
        <taxon>Dikarya</taxon>
        <taxon>Ascomycota</taxon>
        <taxon>Pezizomycotina</taxon>
        <taxon>Sordariomycetes</taxon>
        <taxon>Sordariomycetidae</taxon>
        <taxon>Sordariales</taxon>
        <taxon>Lasiosphaeriaceae</taxon>
        <taxon>Lasiosphaeria</taxon>
    </lineage>
</organism>
<feature type="compositionally biased region" description="Polar residues" evidence="1">
    <location>
        <begin position="130"/>
        <end position="141"/>
    </location>
</feature>
<accession>A0AA39ZQ58</accession>
<dbReference type="AlphaFoldDB" id="A0AA39ZQ58"/>
<proteinExistence type="predicted"/>
<dbReference type="RefSeq" id="XP_060289271.1">
    <property type="nucleotide sequence ID" value="XM_060443175.1"/>
</dbReference>
<name>A0AA39ZQ58_9PEZI</name>
<reference evidence="2" key="1">
    <citation type="submission" date="2023-06" db="EMBL/GenBank/DDBJ databases">
        <title>Genome-scale phylogeny and comparative genomics of the fungal order Sordariales.</title>
        <authorList>
            <consortium name="Lawrence Berkeley National Laboratory"/>
            <person name="Hensen N."/>
            <person name="Bonometti L."/>
            <person name="Westerberg I."/>
            <person name="Brannstrom I.O."/>
            <person name="Guillou S."/>
            <person name="Cros-Aarteil S."/>
            <person name="Calhoun S."/>
            <person name="Haridas S."/>
            <person name="Kuo A."/>
            <person name="Mondo S."/>
            <person name="Pangilinan J."/>
            <person name="Riley R."/>
            <person name="LaButti K."/>
            <person name="Andreopoulos B."/>
            <person name="Lipzen A."/>
            <person name="Chen C."/>
            <person name="Yanf M."/>
            <person name="Daum C."/>
            <person name="Ng V."/>
            <person name="Clum A."/>
            <person name="Steindorff A."/>
            <person name="Ohm R."/>
            <person name="Martin F."/>
            <person name="Silar P."/>
            <person name="Natvig D."/>
            <person name="Lalanne C."/>
            <person name="Gautier V."/>
            <person name="Ament-velasquez S.L."/>
            <person name="Kruys A."/>
            <person name="Hutchinson M.I."/>
            <person name="Powell A.J."/>
            <person name="Barry K."/>
            <person name="Miller A.N."/>
            <person name="Grigoriev I.V."/>
            <person name="Debuchy R."/>
            <person name="Gladieux P."/>
            <person name="Thoren M.H."/>
            <person name="Johannesson H."/>
        </authorList>
    </citation>
    <scope>NUCLEOTIDE SEQUENCE</scope>
    <source>
        <strain evidence="2">SMH2392-1A</strain>
    </source>
</reference>
<comment type="caution">
    <text evidence="2">The sequence shown here is derived from an EMBL/GenBank/DDBJ whole genome shotgun (WGS) entry which is preliminary data.</text>
</comment>
<evidence type="ECO:0000313" key="2">
    <source>
        <dbReference type="EMBL" id="KAK0701607.1"/>
    </source>
</evidence>
<protein>
    <submittedName>
        <fullName evidence="2">Uncharacterized protein</fullName>
    </submittedName>
</protein>
<dbReference type="GeneID" id="85326445"/>
<keyword evidence="3" id="KW-1185">Reference proteome</keyword>
<evidence type="ECO:0000256" key="1">
    <source>
        <dbReference type="SAM" id="MobiDB-lite"/>
    </source>
</evidence>
<sequence>MSGDIAEMWQRHLVAAGDDASATSVRVMPSVNYSLDADETGASIRRTTLDGTQWDEKMNSVVDALQDMIAQSPNTPDTHSPEAPWFTDREGYTETALSSPQNSSWSRTIAPPKKQRPASLSFRGVDDGPTHSTKADFNSGSARDCRIEKGKGKGKGRGVGLSDDTKSNNNYTLDPEPFSDWYRDHAMSMSRTTQQKLILTSQDKGYYTMPAAPETATAIYSDRRRGGAEQKATPPPDEVHVLVLTWAKHDRRGDDGQLLSPGLDTDTDTVRACFKHRGYRVQCRLIPDDYPTAAVETMLDRFLSSSSPSTLLVIYYHGFGSMERDRMVFSSRPGGSFFYWDDVRDPIMQAPGDVLLVLDCSAVAVTVVGSGQQQQQQPEVRVETGLAWSPSTKQVLGVCALVDDGKGTSTGSSSVAAKDFMTQALCRTLDRFQDGGAQTLSVQNLCSYMREDLRQTETETETGTDTETETDTVADTDLATRVFVTQLGGGQLLDIYLPRL</sequence>
<evidence type="ECO:0000313" key="3">
    <source>
        <dbReference type="Proteomes" id="UP001172101"/>
    </source>
</evidence>